<dbReference type="OrthoDB" id="198456at2"/>
<reference evidence="4 5" key="1">
    <citation type="submission" date="2019-07" db="EMBL/GenBank/DDBJ databases">
        <title>Genome sequencing of lignin-degrading bacterial isolates.</title>
        <authorList>
            <person name="Gladden J."/>
        </authorList>
    </citation>
    <scope>NUCLEOTIDE SEQUENCE [LARGE SCALE GENOMIC DNA]</scope>
    <source>
        <strain evidence="4 5">J19</strain>
    </source>
</reference>
<dbReference type="GO" id="GO:0007155">
    <property type="term" value="P:cell adhesion"/>
    <property type="evidence" value="ECO:0007669"/>
    <property type="project" value="InterPro"/>
</dbReference>
<protein>
    <submittedName>
        <fullName evidence="4">Type IV pilus assembly protein PilA</fullName>
    </submittedName>
</protein>
<name>A0A562D0U5_9GAMM</name>
<dbReference type="SUPFAM" id="SSF54523">
    <property type="entry name" value="Pili subunits"/>
    <property type="match status" value="1"/>
</dbReference>
<comment type="similarity">
    <text evidence="1">Belongs to the N-Me-Phe pilin family.</text>
</comment>
<evidence type="ECO:0000259" key="3">
    <source>
        <dbReference type="Pfam" id="PF14237"/>
    </source>
</evidence>
<accession>A0A562D0U5</accession>
<evidence type="ECO:0000256" key="2">
    <source>
        <dbReference type="SAM" id="Phobius"/>
    </source>
</evidence>
<organism evidence="4 5">
    <name type="scientific">Pseudoxanthomonas taiwanensis J19</name>
    <dbReference type="NCBI Taxonomy" id="935569"/>
    <lineage>
        <taxon>Bacteria</taxon>
        <taxon>Pseudomonadati</taxon>
        <taxon>Pseudomonadota</taxon>
        <taxon>Gammaproteobacteria</taxon>
        <taxon>Lysobacterales</taxon>
        <taxon>Lysobacteraceae</taxon>
        <taxon>Pseudoxanthomonas</taxon>
    </lineage>
</organism>
<dbReference type="GO" id="GO:0009289">
    <property type="term" value="C:pilus"/>
    <property type="evidence" value="ECO:0007669"/>
    <property type="project" value="InterPro"/>
</dbReference>
<dbReference type="SUPFAM" id="SSF55277">
    <property type="entry name" value="GYF domain"/>
    <property type="match status" value="1"/>
</dbReference>
<dbReference type="InterPro" id="IPR035445">
    <property type="entry name" value="GYF-like_dom_sf"/>
</dbReference>
<dbReference type="Pfam" id="PF00114">
    <property type="entry name" value="Pilin"/>
    <property type="match status" value="1"/>
</dbReference>
<keyword evidence="5" id="KW-1185">Reference proteome</keyword>
<evidence type="ECO:0000256" key="1">
    <source>
        <dbReference type="ARBA" id="ARBA00005233"/>
    </source>
</evidence>
<dbReference type="InterPro" id="IPR001082">
    <property type="entry name" value="Pilin"/>
</dbReference>
<comment type="caution">
    <text evidence="4">The sequence shown here is derived from an EMBL/GenBank/DDBJ whole genome shotgun (WGS) entry which is preliminary data.</text>
</comment>
<sequence length="224" mass="23809">MSHWYYATPDGQQHGPLPAAELAALARRGAIGPQTLVWREGLAQWCPLSAVAVELGLAAPPPPPLPGQARTAMPAPPPRRTGCIVAVVLGVALLVLVAVLGIMAAVALPAYQDYVARTRVVAAIAEARVHQPAVVAFVEEHGRCPTNDDEGFASAEEYAGGNLAAIRFGEFEESELCGLAATLRVPGNDDLDQQPVWLEYNAAVDTWLCSSAIEDRYLPHECRG</sequence>
<feature type="domain" description="GYF" evidence="3">
    <location>
        <begin position="4"/>
        <end position="52"/>
    </location>
</feature>
<dbReference type="InterPro" id="IPR025640">
    <property type="entry name" value="GYF_2"/>
</dbReference>
<dbReference type="AlphaFoldDB" id="A0A562D0U5"/>
<dbReference type="Gene3D" id="3.30.700.10">
    <property type="entry name" value="Glycoprotein, Type 4 Pilin"/>
    <property type="match status" value="1"/>
</dbReference>
<evidence type="ECO:0000313" key="4">
    <source>
        <dbReference type="EMBL" id="TWH03379.1"/>
    </source>
</evidence>
<gene>
    <name evidence="4" type="ORF">L613_008100000020</name>
</gene>
<dbReference type="Gene3D" id="3.30.1490.40">
    <property type="match status" value="1"/>
</dbReference>
<keyword evidence="2" id="KW-0472">Membrane</keyword>
<dbReference type="InterPro" id="IPR045584">
    <property type="entry name" value="Pilin-like"/>
</dbReference>
<dbReference type="Pfam" id="PF14237">
    <property type="entry name" value="GYF_2"/>
    <property type="match status" value="1"/>
</dbReference>
<keyword evidence="2" id="KW-0812">Transmembrane</keyword>
<evidence type="ECO:0000313" key="5">
    <source>
        <dbReference type="Proteomes" id="UP000321583"/>
    </source>
</evidence>
<proteinExistence type="inferred from homology"/>
<dbReference type="RefSeq" id="WP_028914418.1">
    <property type="nucleotide sequence ID" value="NZ_VLJS01000115.1"/>
</dbReference>
<dbReference type="Proteomes" id="UP000321583">
    <property type="component" value="Unassembled WGS sequence"/>
</dbReference>
<dbReference type="EMBL" id="VLJS01000115">
    <property type="protein sequence ID" value="TWH03379.1"/>
    <property type="molecule type" value="Genomic_DNA"/>
</dbReference>
<keyword evidence="2" id="KW-1133">Transmembrane helix</keyword>
<feature type="transmembrane region" description="Helical" evidence="2">
    <location>
        <begin position="83"/>
        <end position="111"/>
    </location>
</feature>